<dbReference type="SMART" id="SM00490">
    <property type="entry name" value="HELICc"/>
    <property type="match status" value="1"/>
</dbReference>
<dbReference type="CDD" id="cd18793">
    <property type="entry name" value="SF2_C_SNF"/>
    <property type="match status" value="1"/>
</dbReference>
<dbReference type="InterPro" id="IPR049730">
    <property type="entry name" value="SNF2/RAD54-like_C"/>
</dbReference>
<dbReference type="Gene3D" id="3.40.50.300">
    <property type="entry name" value="P-loop containing nucleotide triphosphate hydrolases"/>
    <property type="match status" value="2"/>
</dbReference>
<evidence type="ECO:0000313" key="4">
    <source>
        <dbReference type="EMBL" id="GAA4033283.1"/>
    </source>
</evidence>
<dbReference type="PANTHER" id="PTHR45766:SF6">
    <property type="entry name" value="SWI_SNF-RELATED MATRIX-ASSOCIATED ACTIN-DEPENDENT REGULATOR OF CHROMATIN SUBFAMILY A-LIKE PROTEIN 1"/>
    <property type="match status" value="1"/>
</dbReference>
<dbReference type="Pfam" id="PF00271">
    <property type="entry name" value="Helicase_C"/>
    <property type="match status" value="1"/>
</dbReference>
<feature type="domain" description="Helicase C-terminal" evidence="3">
    <location>
        <begin position="675"/>
        <end position="852"/>
    </location>
</feature>
<accession>A0ABP7TZ01</accession>
<protein>
    <submittedName>
        <fullName evidence="4">Helicase-related protein</fullName>
    </submittedName>
</protein>
<dbReference type="InterPro" id="IPR001650">
    <property type="entry name" value="Helicase_C-like"/>
</dbReference>
<dbReference type="PANTHER" id="PTHR45766">
    <property type="entry name" value="DNA ANNEALING HELICASE AND ENDONUCLEASE ZRANB3 FAMILY MEMBER"/>
    <property type="match status" value="1"/>
</dbReference>
<name>A0ABP7TZ01_9BACT</name>
<keyword evidence="4" id="KW-0067">ATP-binding</keyword>
<keyword evidence="4" id="KW-0547">Nucleotide-binding</keyword>
<dbReference type="Proteomes" id="UP001501469">
    <property type="component" value="Unassembled WGS sequence"/>
</dbReference>
<gene>
    <name evidence="4" type="ORF">GCM10022409_16970</name>
</gene>
<dbReference type="Pfam" id="PF13091">
    <property type="entry name" value="PLDc_2"/>
    <property type="match status" value="1"/>
</dbReference>
<keyword evidence="4" id="KW-0347">Helicase</keyword>
<evidence type="ECO:0000259" key="3">
    <source>
        <dbReference type="PROSITE" id="PS51194"/>
    </source>
</evidence>
<keyword evidence="1" id="KW-0378">Hydrolase</keyword>
<dbReference type="InterPro" id="IPR014001">
    <property type="entry name" value="Helicase_ATP-bd"/>
</dbReference>
<dbReference type="PROSITE" id="PS51194">
    <property type="entry name" value="HELICASE_CTER"/>
    <property type="match status" value="1"/>
</dbReference>
<dbReference type="Gene3D" id="3.30.870.10">
    <property type="entry name" value="Endonuclease Chain A"/>
    <property type="match status" value="1"/>
</dbReference>
<dbReference type="GO" id="GO:0004386">
    <property type="term" value="F:helicase activity"/>
    <property type="evidence" value="ECO:0007669"/>
    <property type="project" value="UniProtKB-KW"/>
</dbReference>
<reference evidence="5" key="1">
    <citation type="journal article" date="2019" name="Int. J. Syst. Evol. Microbiol.">
        <title>The Global Catalogue of Microorganisms (GCM) 10K type strain sequencing project: providing services to taxonomists for standard genome sequencing and annotation.</title>
        <authorList>
            <consortium name="The Broad Institute Genomics Platform"/>
            <consortium name="The Broad Institute Genome Sequencing Center for Infectious Disease"/>
            <person name="Wu L."/>
            <person name="Ma J."/>
        </authorList>
    </citation>
    <scope>NUCLEOTIDE SEQUENCE [LARGE SCALE GENOMIC DNA]</scope>
    <source>
        <strain evidence="5">JCM 17225</strain>
    </source>
</reference>
<keyword evidence="5" id="KW-1185">Reference proteome</keyword>
<evidence type="ECO:0000313" key="5">
    <source>
        <dbReference type="Proteomes" id="UP001501469"/>
    </source>
</evidence>
<dbReference type="SUPFAM" id="SSF56024">
    <property type="entry name" value="Phospholipase D/nuclease"/>
    <property type="match status" value="1"/>
</dbReference>
<dbReference type="InterPro" id="IPR025202">
    <property type="entry name" value="PLD-like_dom"/>
</dbReference>
<dbReference type="PROSITE" id="PS51192">
    <property type="entry name" value="HELICASE_ATP_BIND_1"/>
    <property type="match status" value="1"/>
</dbReference>
<proteinExistence type="predicted"/>
<evidence type="ECO:0000256" key="1">
    <source>
        <dbReference type="ARBA" id="ARBA00022801"/>
    </source>
</evidence>
<dbReference type="InterPro" id="IPR027417">
    <property type="entry name" value="P-loop_NTPase"/>
</dbReference>
<comment type="caution">
    <text evidence="4">The sequence shown here is derived from an EMBL/GenBank/DDBJ whole genome shotgun (WGS) entry which is preliminary data.</text>
</comment>
<dbReference type="RefSeq" id="WP_345052881.1">
    <property type="nucleotide sequence ID" value="NZ_BAABDK010000014.1"/>
</dbReference>
<sequence>MTKTKFFTNQDGNTLLEKLRGLFEHMPVHQFDALVGFFRASGCYRLRELLANVAEVRILVGINVDAALQKAHAQGLQLGNAMRARQQAMDDLVVDIQQAEYTREAEEGIRWFVDGVASGRLQVRAHPSQRLHSKIYIFRPQPFNEHTSASVITGSSNLTEAGLKDNFEFNVELRDYDDVCFATKTFQDLWEESTELLPADLRQTVATRTYLNDDLTPYEIYLKCLVEYFGKAIDEEYGTIADLIQNDKFYKLKYQLDAVTDGFRKLKQHSGFFLADVVGLGKTIVGTLIAKRFCQFARSAAHTPRVLIIAPPALVRNWEEATRDFALQRFGAYDILRNGSLHKLRHDPEDYDLIIVDEAHKFRNDTAGAYGQLQRLCKTPTRRKVPGTDTFERKRVILISATPLNNRPEDIANLLYLFQDSKQPTLEGVDNLQHFFRQRTDEYQRLKNVSRGDMREGLRRVYTLIREKVLEQVTVRRTRTDLLNNEVYRQDLDKQGIVFPKVGKPYKQLYKLEPALNQLFDETIQVLSKELKYNRYRAIDKLKEPKRSKYKYAKRISDSLAHIMRTLLLKRMDSSFLAFRNSLRRFAEANDAMVKMFAQGQIFIAPNLPVTELILNDRLDELEQLVLERAELDPSIEVCTPDDFEPDFLPGLIADQQLVWPLLDRWEVFKASDPKLDAFMQVLETEFFALERNPGQKLVIFSEARDTTEYLAKQLQQLSKRRVLTIDSSNRERMMTTVRANFDANLPSGQQAQDYDILLATEVLAEGVNLHRASSIVNYDTPWNSTRLMQRIGRVNRIGSVADRVYVYNFFPTAQVNSSIDLESKAYLKLQAFHEALGEDSEVYSPEEETQTFGIFDKDPDEGQDERLMRLLWLREQFRREPELLDRLRRLPLRARTGREHPTLPALTGSTLCYLRTHRRDGFYLCDRPSGQALEELSFLEADAYLRATPDERPKPLPPHHHEHVRRAASHFGTVVAQAAAQPQVVQRVAPNERRALDFLSGCLLLLPPDAAPAERLQLRAAQMAVSSGTFQQLQREINKLQGSLKKLNISSGEQLAVVSRLLTKYPLPTPEDLTTGASKPVNSDELGEGVGWLPRIIISESLV</sequence>
<dbReference type="EMBL" id="BAABDK010000014">
    <property type="protein sequence ID" value="GAA4033283.1"/>
    <property type="molecule type" value="Genomic_DNA"/>
</dbReference>
<dbReference type="CDD" id="cd09178">
    <property type="entry name" value="PLDc_N_Snf2_like"/>
    <property type="match status" value="1"/>
</dbReference>
<dbReference type="SMART" id="SM00487">
    <property type="entry name" value="DEXDc"/>
    <property type="match status" value="1"/>
</dbReference>
<organism evidence="4 5">
    <name type="scientific">Hymenobacter glaciei</name>
    <dbReference type="NCBI Taxonomy" id="877209"/>
    <lineage>
        <taxon>Bacteria</taxon>
        <taxon>Pseudomonadati</taxon>
        <taxon>Bacteroidota</taxon>
        <taxon>Cytophagia</taxon>
        <taxon>Cytophagales</taxon>
        <taxon>Hymenobacteraceae</taxon>
        <taxon>Hymenobacter</taxon>
    </lineage>
</organism>
<feature type="domain" description="Helicase ATP-binding" evidence="2">
    <location>
        <begin position="263"/>
        <end position="421"/>
    </location>
</feature>
<evidence type="ECO:0000259" key="2">
    <source>
        <dbReference type="PROSITE" id="PS51192"/>
    </source>
</evidence>
<dbReference type="SUPFAM" id="SSF52540">
    <property type="entry name" value="P-loop containing nucleoside triphosphate hydrolases"/>
    <property type="match status" value="1"/>
</dbReference>